<feature type="compositionally biased region" description="Acidic residues" evidence="1">
    <location>
        <begin position="182"/>
        <end position="192"/>
    </location>
</feature>
<dbReference type="CDD" id="cd22671">
    <property type="entry name" value="FHA_APTX-like"/>
    <property type="match status" value="1"/>
</dbReference>
<feature type="compositionally biased region" description="Acidic residues" evidence="1">
    <location>
        <begin position="210"/>
        <end position="223"/>
    </location>
</feature>
<dbReference type="Proteomes" id="UP001293593">
    <property type="component" value="Unassembled WGS sequence"/>
</dbReference>
<dbReference type="SUPFAM" id="SSF49879">
    <property type="entry name" value="SMAD/FHA domain"/>
    <property type="match status" value="1"/>
</dbReference>
<sequence>MAVEIEGEDGTRFVLGTRGEILFGRALGFNTNDRTVSRRHVSFQLRSSLEKSDAGEEPRVSFEAIGRNPIWVFSKNDGGIRIFRKFEKGEMEVGDRLCLSGKSPVWFDFKDSGVQEGKKTISDIEEVSESSSNGLDIEDIDVSGIDPVKVFGFVVMGHEFDHYPKNMIRNVKSWNWFLEEPNKDDEDEDDFEEKGMTVGRKRKKGKDNKDEDDDWNVESEEDTGLVASVRKVRRSGYSTRSKDQNKQTKDRKSSKSSGRSKAPSVDETVEDEEDETLGGFIVDDEEEDQEEENSEEEGEEEEFEEDEVED</sequence>
<feature type="compositionally biased region" description="Acidic residues" evidence="1">
    <location>
        <begin position="267"/>
        <end position="310"/>
    </location>
</feature>
<dbReference type="Gene3D" id="2.60.200.20">
    <property type="match status" value="1"/>
</dbReference>
<feature type="compositionally biased region" description="Basic and acidic residues" evidence="1">
    <location>
        <begin position="240"/>
        <end position="253"/>
    </location>
</feature>
<keyword evidence="3" id="KW-1185">Reference proteome</keyword>
<reference evidence="2" key="1">
    <citation type="submission" date="2023-10" db="EMBL/GenBank/DDBJ databases">
        <title>Chromosome-level genome of the transformable northern wattle, Acacia crassicarpa.</title>
        <authorList>
            <person name="Massaro I."/>
            <person name="Sinha N.R."/>
            <person name="Poethig S."/>
            <person name="Leichty A.R."/>
        </authorList>
    </citation>
    <scope>NUCLEOTIDE SEQUENCE</scope>
    <source>
        <strain evidence="2">Acra3RX</strain>
        <tissue evidence="2">Leaf</tissue>
    </source>
</reference>
<dbReference type="InterPro" id="IPR008984">
    <property type="entry name" value="SMAD_FHA_dom_sf"/>
</dbReference>
<evidence type="ECO:0008006" key="4">
    <source>
        <dbReference type="Google" id="ProtNLM"/>
    </source>
</evidence>
<comment type="caution">
    <text evidence="2">The sequence shown here is derived from an EMBL/GenBank/DDBJ whole genome shotgun (WGS) entry which is preliminary data.</text>
</comment>
<dbReference type="PANTHER" id="PTHR37733:SF1">
    <property type="entry name" value="SMAD_FHA DOMAIN-CONTAINING PROTEIN"/>
    <property type="match status" value="1"/>
</dbReference>
<accession>A0AAE1MH01</accession>
<organism evidence="2 3">
    <name type="scientific">Acacia crassicarpa</name>
    <name type="common">northern wattle</name>
    <dbReference type="NCBI Taxonomy" id="499986"/>
    <lineage>
        <taxon>Eukaryota</taxon>
        <taxon>Viridiplantae</taxon>
        <taxon>Streptophyta</taxon>
        <taxon>Embryophyta</taxon>
        <taxon>Tracheophyta</taxon>
        <taxon>Spermatophyta</taxon>
        <taxon>Magnoliopsida</taxon>
        <taxon>eudicotyledons</taxon>
        <taxon>Gunneridae</taxon>
        <taxon>Pentapetalae</taxon>
        <taxon>rosids</taxon>
        <taxon>fabids</taxon>
        <taxon>Fabales</taxon>
        <taxon>Fabaceae</taxon>
        <taxon>Caesalpinioideae</taxon>
        <taxon>mimosoid clade</taxon>
        <taxon>Acacieae</taxon>
        <taxon>Acacia</taxon>
    </lineage>
</organism>
<name>A0AAE1MH01_9FABA</name>
<proteinExistence type="predicted"/>
<protein>
    <recommendedName>
        <fullName evidence="4">FHA domain-containing protein</fullName>
    </recommendedName>
</protein>
<dbReference type="AlphaFoldDB" id="A0AAE1MH01"/>
<dbReference type="EMBL" id="JAWXYG010000007">
    <property type="protein sequence ID" value="KAK4267292.1"/>
    <property type="molecule type" value="Genomic_DNA"/>
</dbReference>
<evidence type="ECO:0000256" key="1">
    <source>
        <dbReference type="SAM" id="MobiDB-lite"/>
    </source>
</evidence>
<evidence type="ECO:0000313" key="3">
    <source>
        <dbReference type="Proteomes" id="UP001293593"/>
    </source>
</evidence>
<feature type="region of interest" description="Disordered" evidence="1">
    <location>
        <begin position="182"/>
        <end position="310"/>
    </location>
</feature>
<gene>
    <name evidence="2" type="ORF">QN277_024090</name>
</gene>
<dbReference type="PANTHER" id="PTHR37733">
    <property type="entry name" value="SMAD/FHA DOMAIN-CONTAINING PROTEIN"/>
    <property type="match status" value="1"/>
</dbReference>
<evidence type="ECO:0000313" key="2">
    <source>
        <dbReference type="EMBL" id="KAK4267292.1"/>
    </source>
</evidence>